<feature type="domain" description="DhaK" evidence="8">
    <location>
        <begin position="7"/>
        <end position="328"/>
    </location>
</feature>
<proteinExistence type="predicted"/>
<dbReference type="PANTHER" id="PTHR28629:SF4">
    <property type="entry name" value="TRIOKINASE_FMN CYCLASE"/>
    <property type="match status" value="1"/>
</dbReference>
<sequence length="330" mass="33800">MKKLINSAEAVLADALRGVAAAHPELTVDHDNRVVISNAPREGRVALISGGGSGHEPLHSGFVGAGMLDAACAGEVFTSPTPDQMLAAAQAVDSGAGVLFIVKNYTGDVLNFEMAAELAADEGIASESVIVADDVAVKDSTWTAGRRGVGTTLLVEKIAGAAAAEGKSLAEVKAVAEHVASQGRSMGVALTSCTVPAVGHPSFDLPEDEMEMGVGIHGEPGRTRVPLAPARDIAGELVEAITGDLDFTGAPVIALLTGLGGTPLIELYVIYADIADALAAKGITVARSLVGDYVTSLDMAGCSLTLLRADDEVLRLWDAPVETSALRWGR</sequence>
<dbReference type="Gene3D" id="3.40.50.10440">
    <property type="entry name" value="Dihydroxyacetone kinase, domain 1"/>
    <property type="match status" value="1"/>
</dbReference>
<dbReference type="EC" id="2.7.1.121" evidence="3"/>
<accession>A0A2K9DB40</accession>
<dbReference type="FunFam" id="3.40.50.10440:FF:000001">
    <property type="entry name" value="Dihydroxyacetone kinase, DhaK subunit"/>
    <property type="match status" value="1"/>
</dbReference>
<dbReference type="EMBL" id="CP025299">
    <property type="protein sequence ID" value="AUG30820.1"/>
    <property type="molecule type" value="Genomic_DNA"/>
</dbReference>
<evidence type="ECO:0000313" key="10">
    <source>
        <dbReference type="Proteomes" id="UP000233276"/>
    </source>
</evidence>
<dbReference type="InterPro" id="IPR050861">
    <property type="entry name" value="Dihydroxyacetone_Kinase"/>
</dbReference>
<dbReference type="Proteomes" id="UP000233276">
    <property type="component" value="Chromosome"/>
</dbReference>
<evidence type="ECO:0000256" key="1">
    <source>
        <dbReference type="ARBA" id="ARBA00001113"/>
    </source>
</evidence>
<evidence type="ECO:0000256" key="4">
    <source>
        <dbReference type="ARBA" id="ARBA00022679"/>
    </source>
</evidence>
<organism evidence="9 10">
    <name type="scientific">Microbacterium hominis</name>
    <dbReference type="NCBI Taxonomy" id="162426"/>
    <lineage>
        <taxon>Bacteria</taxon>
        <taxon>Bacillati</taxon>
        <taxon>Actinomycetota</taxon>
        <taxon>Actinomycetes</taxon>
        <taxon>Micrococcales</taxon>
        <taxon>Microbacteriaceae</taxon>
        <taxon>Microbacterium</taxon>
    </lineage>
</organism>
<dbReference type="Pfam" id="PF02733">
    <property type="entry name" value="Dak1"/>
    <property type="match status" value="1"/>
</dbReference>
<dbReference type="RefSeq" id="WP_101306974.1">
    <property type="nucleotide sequence ID" value="NZ_CP025299.1"/>
</dbReference>
<dbReference type="SUPFAM" id="SSF82549">
    <property type="entry name" value="DAK1/DegV-like"/>
    <property type="match status" value="1"/>
</dbReference>
<dbReference type="KEGG" id="mhos:CXR34_16010"/>
<dbReference type="FunFam" id="3.30.1180.20:FF:000002">
    <property type="entry name" value="Dihydroxyacetone kinase subunit DhaK"/>
    <property type="match status" value="1"/>
</dbReference>
<evidence type="ECO:0000256" key="3">
    <source>
        <dbReference type="ARBA" id="ARBA00012095"/>
    </source>
</evidence>
<dbReference type="PROSITE" id="PS51481">
    <property type="entry name" value="DHAK"/>
    <property type="match status" value="1"/>
</dbReference>
<comment type="catalytic activity">
    <reaction evidence="1">
        <text>dihydroxyacetone + phosphoenolpyruvate = dihydroxyacetone phosphate + pyruvate</text>
        <dbReference type="Rhea" id="RHEA:18381"/>
        <dbReference type="ChEBI" id="CHEBI:15361"/>
        <dbReference type="ChEBI" id="CHEBI:16016"/>
        <dbReference type="ChEBI" id="CHEBI:57642"/>
        <dbReference type="ChEBI" id="CHEBI:58702"/>
        <dbReference type="EC" id="2.7.1.121"/>
    </reaction>
</comment>
<name>A0A2K9DB40_9MICO</name>
<dbReference type="InterPro" id="IPR012736">
    <property type="entry name" value="DhaK_1"/>
</dbReference>
<comment type="pathway">
    <text evidence="2">Polyol metabolism; glycerol degradation.</text>
</comment>
<evidence type="ECO:0000256" key="2">
    <source>
        <dbReference type="ARBA" id="ARBA00004745"/>
    </source>
</evidence>
<dbReference type="GO" id="GO:0005829">
    <property type="term" value="C:cytosol"/>
    <property type="evidence" value="ECO:0007669"/>
    <property type="project" value="TreeGrafter"/>
</dbReference>
<evidence type="ECO:0000256" key="5">
    <source>
        <dbReference type="ARBA" id="ARBA00022777"/>
    </source>
</evidence>
<dbReference type="InterPro" id="IPR004006">
    <property type="entry name" value="DhaK_dom"/>
</dbReference>
<gene>
    <name evidence="9" type="ORF">CXR34_16010</name>
</gene>
<dbReference type="GO" id="GO:0047324">
    <property type="term" value="F:phosphoenolpyruvate-glycerone phosphotransferase activity"/>
    <property type="evidence" value="ECO:0007669"/>
    <property type="project" value="UniProtKB-EC"/>
</dbReference>
<protein>
    <recommendedName>
        <fullName evidence="3">phosphoenolpyruvate--glycerone phosphotransferase</fullName>
        <ecNumber evidence="3">2.7.1.121</ecNumber>
    </recommendedName>
</protein>
<dbReference type="GO" id="GO:0004371">
    <property type="term" value="F:glycerone kinase activity"/>
    <property type="evidence" value="ECO:0007669"/>
    <property type="project" value="InterPro"/>
</dbReference>
<dbReference type="NCBIfam" id="TIGR02363">
    <property type="entry name" value="dhaK1"/>
    <property type="match status" value="1"/>
</dbReference>
<comment type="subunit">
    <text evidence="7">Homodimer. The dihydroxyacetone kinase complex is composed of a homodimer of DhaM, a homodimer of DhaK and the subunit DhaL.</text>
</comment>
<keyword evidence="6" id="KW-0319">Glycerol metabolism</keyword>
<evidence type="ECO:0000259" key="8">
    <source>
        <dbReference type="PROSITE" id="PS51481"/>
    </source>
</evidence>
<dbReference type="GO" id="GO:0019563">
    <property type="term" value="P:glycerol catabolic process"/>
    <property type="evidence" value="ECO:0007669"/>
    <property type="project" value="TreeGrafter"/>
</dbReference>
<dbReference type="PANTHER" id="PTHR28629">
    <property type="entry name" value="TRIOKINASE/FMN CYCLASE"/>
    <property type="match status" value="1"/>
</dbReference>
<keyword evidence="4" id="KW-0808">Transferase</keyword>
<dbReference type="AlphaFoldDB" id="A0A2K9DB40"/>
<dbReference type="Gene3D" id="3.30.1180.20">
    <property type="entry name" value="Dihydroxyacetone kinase, domain 2"/>
    <property type="match status" value="1"/>
</dbReference>
<reference evidence="9 10" key="1">
    <citation type="submission" date="2017-12" db="EMBL/GenBank/DDBJ databases">
        <title>Isolation and characterization of estrogens degradatiion strain Microbacterium hominis SJTG1.</title>
        <authorList>
            <person name="Xiong W."/>
            <person name="Yin C."/>
            <person name="Zheng D."/>
            <person name="Liang R."/>
        </authorList>
    </citation>
    <scope>NUCLEOTIDE SEQUENCE [LARGE SCALE GENOMIC DNA]</scope>
    <source>
        <strain evidence="9 10">SJTG1</strain>
    </source>
</reference>
<keyword evidence="5 9" id="KW-0418">Kinase</keyword>
<evidence type="ECO:0000256" key="7">
    <source>
        <dbReference type="ARBA" id="ARBA00046577"/>
    </source>
</evidence>
<evidence type="ECO:0000256" key="6">
    <source>
        <dbReference type="ARBA" id="ARBA00022798"/>
    </source>
</evidence>
<evidence type="ECO:0000313" key="9">
    <source>
        <dbReference type="EMBL" id="AUG30820.1"/>
    </source>
</evidence>